<evidence type="ECO:0000313" key="8">
    <source>
        <dbReference type="Proteomes" id="UP000276133"/>
    </source>
</evidence>
<dbReference type="InterPro" id="IPR011701">
    <property type="entry name" value="MFS"/>
</dbReference>
<gene>
    <name evidence="7" type="ORF">BpHYR1_027563</name>
</gene>
<dbReference type="AlphaFoldDB" id="A0A3M7RQS7"/>
<dbReference type="PANTHER" id="PTHR12778:SF10">
    <property type="entry name" value="MAJOR FACILITATOR SUPERFAMILY DOMAIN-CONTAINING PROTEIN 3"/>
    <property type="match status" value="1"/>
</dbReference>
<dbReference type="EMBL" id="REGN01002863">
    <property type="protein sequence ID" value="RNA25750.1"/>
    <property type="molecule type" value="Genomic_DNA"/>
</dbReference>
<keyword evidence="3 6" id="KW-0812">Transmembrane</keyword>
<keyword evidence="8" id="KW-1185">Reference proteome</keyword>
<dbReference type="Pfam" id="PF07690">
    <property type="entry name" value="MFS_1"/>
    <property type="match status" value="1"/>
</dbReference>
<dbReference type="InterPro" id="IPR036259">
    <property type="entry name" value="MFS_trans_sf"/>
</dbReference>
<protein>
    <submittedName>
        <fullName evidence="7">Major facilitator superfamily domain-containing 3</fullName>
    </submittedName>
</protein>
<reference evidence="7 8" key="1">
    <citation type="journal article" date="2018" name="Sci. Rep.">
        <title>Genomic signatures of local adaptation to the degree of environmental predictability in rotifers.</title>
        <authorList>
            <person name="Franch-Gras L."/>
            <person name="Hahn C."/>
            <person name="Garcia-Roger E.M."/>
            <person name="Carmona M.J."/>
            <person name="Serra M."/>
            <person name="Gomez A."/>
        </authorList>
    </citation>
    <scope>NUCLEOTIDE SEQUENCE [LARGE SCALE GENOMIC DNA]</scope>
    <source>
        <strain evidence="7">HYR1</strain>
    </source>
</reference>
<name>A0A3M7RQS7_BRAPC</name>
<feature type="transmembrane region" description="Helical" evidence="6">
    <location>
        <begin position="214"/>
        <end position="233"/>
    </location>
</feature>
<organism evidence="7 8">
    <name type="scientific">Brachionus plicatilis</name>
    <name type="common">Marine rotifer</name>
    <name type="synonym">Brachionus muelleri</name>
    <dbReference type="NCBI Taxonomy" id="10195"/>
    <lineage>
        <taxon>Eukaryota</taxon>
        <taxon>Metazoa</taxon>
        <taxon>Spiralia</taxon>
        <taxon>Gnathifera</taxon>
        <taxon>Rotifera</taxon>
        <taxon>Eurotatoria</taxon>
        <taxon>Monogononta</taxon>
        <taxon>Pseudotrocha</taxon>
        <taxon>Ploima</taxon>
        <taxon>Brachionidae</taxon>
        <taxon>Brachionus</taxon>
    </lineage>
</organism>
<evidence type="ECO:0000256" key="2">
    <source>
        <dbReference type="ARBA" id="ARBA00022448"/>
    </source>
</evidence>
<dbReference type="GO" id="GO:0022857">
    <property type="term" value="F:transmembrane transporter activity"/>
    <property type="evidence" value="ECO:0007669"/>
    <property type="project" value="InterPro"/>
</dbReference>
<evidence type="ECO:0000256" key="3">
    <source>
        <dbReference type="ARBA" id="ARBA00022692"/>
    </source>
</evidence>
<feature type="transmembrane region" description="Helical" evidence="6">
    <location>
        <begin position="47"/>
        <end position="68"/>
    </location>
</feature>
<feature type="transmembrane region" description="Helical" evidence="6">
    <location>
        <begin position="256"/>
        <end position="279"/>
    </location>
</feature>
<evidence type="ECO:0000256" key="5">
    <source>
        <dbReference type="ARBA" id="ARBA00023136"/>
    </source>
</evidence>
<dbReference type="GO" id="GO:0016020">
    <property type="term" value="C:membrane"/>
    <property type="evidence" value="ECO:0007669"/>
    <property type="project" value="UniProtKB-SubCell"/>
</dbReference>
<dbReference type="STRING" id="10195.A0A3M7RQS7"/>
<dbReference type="PANTHER" id="PTHR12778">
    <property type="entry name" value="SOLUTE CARRIER FAMILY 33 ACETYL-COA TRANSPORTER -RELATED"/>
    <property type="match status" value="1"/>
</dbReference>
<evidence type="ECO:0000313" key="7">
    <source>
        <dbReference type="EMBL" id="RNA25750.1"/>
    </source>
</evidence>
<feature type="transmembrane region" description="Helical" evidence="6">
    <location>
        <begin position="166"/>
        <end position="185"/>
    </location>
</feature>
<evidence type="ECO:0000256" key="1">
    <source>
        <dbReference type="ARBA" id="ARBA00004141"/>
    </source>
</evidence>
<dbReference type="OrthoDB" id="6415790at2759"/>
<keyword evidence="2" id="KW-0813">Transport</keyword>
<dbReference type="Proteomes" id="UP000276133">
    <property type="component" value="Unassembled WGS sequence"/>
</dbReference>
<dbReference type="InterPro" id="IPR004752">
    <property type="entry name" value="AmpG_permease/AT-1"/>
</dbReference>
<dbReference type="SUPFAM" id="SSF103473">
    <property type="entry name" value="MFS general substrate transporter"/>
    <property type="match status" value="1"/>
</dbReference>
<evidence type="ECO:0000256" key="4">
    <source>
        <dbReference type="ARBA" id="ARBA00022989"/>
    </source>
</evidence>
<evidence type="ECO:0000256" key="6">
    <source>
        <dbReference type="SAM" id="Phobius"/>
    </source>
</evidence>
<sequence length="285" mass="32186">MIKNKIDLINFVSLFVLYFIQAMPYGFQSRYLPLVMRKQGVSITSLGLFKLLLIPWVCKFLIAALIVDVHKTKRFWLQTSLFVLSLGSYFGIFLSNFTELAFLLLILNTASATQDICVDWFAMNALKKEDLGIGNTIQVGGFKLGTLFSGGFLVFLMDYITISQTFFIIGTVYMASLLLLKFSLFNSESKLSQQSERIDNESNKILSFRQRISLLSNSPFTYWICIFVLIYKLGEQSSLNLLPIYLHDRNVSSAKIGFWTGISGQSLSIIGSFLGGIILKKTSKK</sequence>
<feature type="transmembrane region" description="Helical" evidence="6">
    <location>
        <begin position="75"/>
        <end position="94"/>
    </location>
</feature>
<keyword evidence="4 6" id="KW-1133">Transmembrane helix</keyword>
<comment type="subcellular location">
    <subcellularLocation>
        <location evidence="1">Membrane</location>
        <topology evidence="1">Multi-pass membrane protein</topology>
    </subcellularLocation>
</comment>
<dbReference type="Gene3D" id="1.20.1250.20">
    <property type="entry name" value="MFS general substrate transporter like domains"/>
    <property type="match status" value="1"/>
</dbReference>
<keyword evidence="5 6" id="KW-0472">Membrane</keyword>
<accession>A0A3M7RQS7</accession>
<feature type="transmembrane region" description="Helical" evidence="6">
    <location>
        <begin position="7"/>
        <end position="27"/>
    </location>
</feature>
<comment type="caution">
    <text evidence="7">The sequence shown here is derived from an EMBL/GenBank/DDBJ whole genome shotgun (WGS) entry which is preliminary data.</text>
</comment>
<proteinExistence type="predicted"/>